<protein>
    <recommendedName>
        <fullName evidence="11">Mannosyltransferase</fullName>
        <ecNumber evidence="11">2.4.1.-</ecNumber>
    </recommendedName>
</protein>
<dbReference type="SUPFAM" id="SSF48452">
    <property type="entry name" value="TPR-like"/>
    <property type="match status" value="1"/>
</dbReference>
<keyword evidence="9 11" id="KW-0472">Membrane</keyword>
<evidence type="ECO:0000256" key="11">
    <source>
        <dbReference type="RuleBase" id="RU363075"/>
    </source>
</evidence>
<dbReference type="PANTHER" id="PTHR22760">
    <property type="entry name" value="GLYCOSYLTRANSFERASE"/>
    <property type="match status" value="1"/>
</dbReference>
<evidence type="ECO:0000256" key="5">
    <source>
        <dbReference type="ARBA" id="ARBA00022679"/>
    </source>
</evidence>
<keyword evidence="6 11" id="KW-0812">Transmembrane</keyword>
<feature type="transmembrane region" description="Helical" evidence="11">
    <location>
        <begin position="390"/>
        <end position="409"/>
    </location>
</feature>
<keyword evidence="4 11" id="KW-0328">Glycosyltransferase</keyword>
<feature type="transmembrane region" description="Helical" evidence="11">
    <location>
        <begin position="421"/>
        <end position="439"/>
    </location>
</feature>
<feature type="transmembrane region" description="Helical" evidence="11">
    <location>
        <begin position="324"/>
        <end position="345"/>
    </location>
</feature>
<comment type="pathway">
    <text evidence="2">Glycolipid biosynthesis; glycosylphosphatidylinositol-anchor biosynthesis.</text>
</comment>
<evidence type="ECO:0000256" key="1">
    <source>
        <dbReference type="ARBA" id="ARBA00004477"/>
    </source>
</evidence>
<feature type="transmembrane region" description="Helical" evidence="11">
    <location>
        <begin position="122"/>
        <end position="141"/>
    </location>
</feature>
<feature type="transmembrane region" description="Helical" evidence="11">
    <location>
        <begin position="277"/>
        <end position="293"/>
    </location>
</feature>
<evidence type="ECO:0000256" key="4">
    <source>
        <dbReference type="ARBA" id="ARBA00022676"/>
    </source>
</evidence>
<feature type="transmembrane region" description="Helical" evidence="11">
    <location>
        <begin position="445"/>
        <end position="465"/>
    </location>
</feature>
<keyword evidence="8 11" id="KW-1133">Transmembrane helix</keyword>
<dbReference type="GO" id="GO:0016757">
    <property type="term" value="F:glycosyltransferase activity"/>
    <property type="evidence" value="ECO:0007669"/>
    <property type="project" value="UniProtKB-KW"/>
</dbReference>
<keyword evidence="7 11" id="KW-0256">Endoplasmic reticulum</keyword>
<evidence type="ECO:0000256" key="10">
    <source>
        <dbReference type="ARBA" id="ARBA00038466"/>
    </source>
</evidence>
<organism evidence="12 13">
    <name type="scientific">Sinanodonta woodiana</name>
    <name type="common">Chinese pond mussel</name>
    <name type="synonym">Anodonta woodiana</name>
    <dbReference type="NCBI Taxonomy" id="1069815"/>
    <lineage>
        <taxon>Eukaryota</taxon>
        <taxon>Metazoa</taxon>
        <taxon>Spiralia</taxon>
        <taxon>Lophotrochozoa</taxon>
        <taxon>Mollusca</taxon>
        <taxon>Bivalvia</taxon>
        <taxon>Autobranchia</taxon>
        <taxon>Heteroconchia</taxon>
        <taxon>Palaeoheterodonta</taxon>
        <taxon>Unionida</taxon>
        <taxon>Unionoidea</taxon>
        <taxon>Unionidae</taxon>
        <taxon>Unioninae</taxon>
        <taxon>Sinanodonta</taxon>
    </lineage>
</organism>
<comment type="similarity">
    <text evidence="10">Belongs to the glycosyltransferase 22 family. PIGZ subfamily.</text>
</comment>
<feature type="transmembrane region" description="Helical" evidence="11">
    <location>
        <begin position="201"/>
        <end position="223"/>
    </location>
</feature>
<dbReference type="EC" id="2.4.1.-" evidence="11"/>
<evidence type="ECO:0000256" key="6">
    <source>
        <dbReference type="ARBA" id="ARBA00022692"/>
    </source>
</evidence>
<evidence type="ECO:0000256" key="7">
    <source>
        <dbReference type="ARBA" id="ARBA00022824"/>
    </source>
</evidence>
<evidence type="ECO:0000256" key="8">
    <source>
        <dbReference type="ARBA" id="ARBA00022989"/>
    </source>
</evidence>
<dbReference type="Gene3D" id="1.25.40.10">
    <property type="entry name" value="Tetratricopeptide repeat domain"/>
    <property type="match status" value="1"/>
</dbReference>
<proteinExistence type="inferred from homology"/>
<reference evidence="12 13" key="1">
    <citation type="submission" date="2024-11" db="EMBL/GenBank/DDBJ databases">
        <title>Chromosome-level genome assembly of the freshwater bivalve Anodonta woodiana.</title>
        <authorList>
            <person name="Chen X."/>
        </authorList>
    </citation>
    <scope>NUCLEOTIDE SEQUENCE [LARGE SCALE GENOMIC DNA]</scope>
    <source>
        <strain evidence="12">MN2024</strain>
        <tissue evidence="12">Gills</tissue>
    </source>
</reference>
<evidence type="ECO:0000256" key="2">
    <source>
        <dbReference type="ARBA" id="ARBA00004687"/>
    </source>
</evidence>
<evidence type="ECO:0000313" key="12">
    <source>
        <dbReference type="EMBL" id="KAL3857570.1"/>
    </source>
</evidence>
<comment type="caution">
    <text evidence="12">The sequence shown here is derived from an EMBL/GenBank/DDBJ whole genome shotgun (WGS) entry which is preliminary data.</text>
</comment>
<dbReference type="PANTHER" id="PTHR22760:SF3">
    <property type="entry name" value="GPI MANNOSYLTRANSFERASE 4"/>
    <property type="match status" value="1"/>
</dbReference>
<dbReference type="Pfam" id="PF03901">
    <property type="entry name" value="Glyco_transf_22"/>
    <property type="match status" value="1"/>
</dbReference>
<dbReference type="EMBL" id="JBJQND010000013">
    <property type="protein sequence ID" value="KAL3857570.1"/>
    <property type="molecule type" value="Genomic_DNA"/>
</dbReference>
<evidence type="ECO:0000256" key="3">
    <source>
        <dbReference type="ARBA" id="ARBA00022502"/>
    </source>
</evidence>
<evidence type="ECO:0000313" key="13">
    <source>
        <dbReference type="Proteomes" id="UP001634394"/>
    </source>
</evidence>
<sequence>MGGRNYHRHSAHIKQRQEDHISKKTINNDELDAATCQCNLEGLFPHWIPYMVVSLTLAFRLVYVSQPENWWIHHPDEIFQTIEVAFSEVYSYGFRTYEYLPPPHNVTSGVEQMESDMGMYSLRSFLLPDTLMLVFHLARFIGLGKNAFLVGKMFHAVISSFLPLSVFYLNKTVFRCQMIATVSCILVASSLPLTIFGTHTLVNSFTATPFLFGVGMCLSYFYYQPEKLQKHVTSSNQAISPLQTAHHSKCGKDYIHSGSQTTAKTSSLDNNEYPKKVKFYSSLGCVCVGSFLVGLTVYIRVDLCLIFGVYLAPVLIVRARGLPSLIYGLICIGVGSILGIIIGGYEDFRRYGVWFIAPLQWFKFNLRNESANLFGSSSSFKYLYAMAPDYMIMAINLICIVSIMCQIIVGDTKNNRTLNITIFYFLGILGILGLYSYVHHKEERFLHNVIVLQLTLFAASFKMAVQLLQKVRTFRSEYIVHPIILLFLVNTYQRFPNIHDGSVRRWTYQNRPSSADLNYCLTLIGQQSEPVEGVLITESIYYTGGYSALQKDVPVLVRVHFEYHLYGETRTNKDGTSPNLRIINRYSDFLHSKNNHYMSKLLLEDNQFNYIVCKDSEVSYFTGLRYIELFRKGRYVVLRRTLLPEVSDKLFVLARKIPLGNNATILEYEGSWLFNAGQYRKCAERLEYAIEINNSRIRPYQLLGMSYIELKDWKRAHEVENECFRLHTEPECMKPQSKIVINDEYRPLDV</sequence>
<dbReference type="GO" id="GO:0005789">
    <property type="term" value="C:endoplasmic reticulum membrane"/>
    <property type="evidence" value="ECO:0007669"/>
    <property type="project" value="UniProtKB-SubCell"/>
</dbReference>
<dbReference type="InterPro" id="IPR005599">
    <property type="entry name" value="GPI_mannosylTrfase"/>
</dbReference>
<keyword evidence="5" id="KW-0808">Transferase</keyword>
<dbReference type="GO" id="GO:0006506">
    <property type="term" value="P:GPI anchor biosynthetic process"/>
    <property type="evidence" value="ECO:0007669"/>
    <property type="project" value="UniProtKB-KW"/>
</dbReference>
<comment type="subcellular location">
    <subcellularLocation>
        <location evidence="1 11">Endoplasmic reticulum membrane</location>
        <topology evidence="1 11">Multi-pass membrane protein</topology>
    </subcellularLocation>
</comment>
<dbReference type="Proteomes" id="UP001634394">
    <property type="component" value="Unassembled WGS sequence"/>
</dbReference>
<dbReference type="InterPro" id="IPR011990">
    <property type="entry name" value="TPR-like_helical_dom_sf"/>
</dbReference>
<name>A0ABD3V7J0_SINWO</name>
<dbReference type="AlphaFoldDB" id="A0ABD3V7J0"/>
<evidence type="ECO:0000256" key="9">
    <source>
        <dbReference type="ARBA" id="ARBA00023136"/>
    </source>
</evidence>
<accession>A0ABD3V7J0</accession>
<keyword evidence="13" id="KW-1185">Reference proteome</keyword>
<keyword evidence="3" id="KW-0337">GPI-anchor biosynthesis</keyword>
<feature type="transmembrane region" description="Helical" evidence="11">
    <location>
        <begin position="176"/>
        <end position="195"/>
    </location>
</feature>
<feature type="transmembrane region" description="Helical" evidence="11">
    <location>
        <begin position="147"/>
        <end position="169"/>
    </location>
</feature>
<gene>
    <name evidence="12" type="ORF">ACJMK2_012221</name>
</gene>